<organism evidence="1 2">
    <name type="scientific">Thlaspi arvense</name>
    <name type="common">Field penny-cress</name>
    <dbReference type="NCBI Taxonomy" id="13288"/>
    <lineage>
        <taxon>Eukaryota</taxon>
        <taxon>Viridiplantae</taxon>
        <taxon>Streptophyta</taxon>
        <taxon>Embryophyta</taxon>
        <taxon>Tracheophyta</taxon>
        <taxon>Spermatophyta</taxon>
        <taxon>Magnoliopsida</taxon>
        <taxon>eudicotyledons</taxon>
        <taxon>Gunneridae</taxon>
        <taxon>Pentapetalae</taxon>
        <taxon>rosids</taxon>
        <taxon>malvids</taxon>
        <taxon>Brassicales</taxon>
        <taxon>Brassicaceae</taxon>
        <taxon>Thlaspideae</taxon>
        <taxon>Thlaspi</taxon>
    </lineage>
</organism>
<keyword evidence="2" id="KW-1185">Reference proteome</keyword>
<reference evidence="1 2" key="1">
    <citation type="submission" date="2022-03" db="EMBL/GenBank/DDBJ databases">
        <authorList>
            <person name="Nunn A."/>
            <person name="Chopra R."/>
            <person name="Nunn A."/>
            <person name="Contreras Garrido A."/>
        </authorList>
    </citation>
    <scope>NUCLEOTIDE SEQUENCE [LARGE SCALE GENOMIC DNA]</scope>
</reference>
<evidence type="ECO:0008006" key="3">
    <source>
        <dbReference type="Google" id="ProtNLM"/>
    </source>
</evidence>
<dbReference type="Proteomes" id="UP000836841">
    <property type="component" value="Chromosome 2"/>
</dbReference>
<dbReference type="EMBL" id="OU466858">
    <property type="protein sequence ID" value="CAH2046631.1"/>
    <property type="molecule type" value="Genomic_DNA"/>
</dbReference>
<accession>A0AAU9RPS7</accession>
<proteinExistence type="predicted"/>
<evidence type="ECO:0000313" key="1">
    <source>
        <dbReference type="EMBL" id="CAH2046631.1"/>
    </source>
</evidence>
<dbReference type="AlphaFoldDB" id="A0AAU9RPS7"/>
<protein>
    <recommendedName>
        <fullName evidence="3">Retrotransposon gag domain-containing protein</fullName>
    </recommendedName>
</protein>
<name>A0AAU9RPS7_THLAR</name>
<evidence type="ECO:0000313" key="2">
    <source>
        <dbReference type="Proteomes" id="UP000836841"/>
    </source>
</evidence>
<gene>
    <name evidence="1" type="ORF">TAV2_LOCUS5222</name>
</gene>
<sequence length="209" mass="24385">MIFTFNDIPFEKWNGRLDEFHAWMTSEAITSRLELVIQLFTARLSGAFKEWWNSLGEYRQQEVYQTTIPLLLGEIHREFIVTTEVLGSSAPVKDLIMGWDTYYVLKKRFDISLEPRGMKWKSFYKAFTTIPHIFSLEEAAPPEFDKIKEEITIISCADSHTDFLQKCNNPLWLNLEFFVSLPFKEDVHTTPTKASHAGMPHFSIFPSCF</sequence>